<evidence type="ECO:0000313" key="2">
    <source>
        <dbReference type="Proteomes" id="UP000005113"/>
    </source>
</evidence>
<dbReference type="InterPro" id="IPR014729">
    <property type="entry name" value="Rossmann-like_a/b/a_fold"/>
</dbReference>
<dbReference type="EMBL" id="JH719942">
    <property type="protein sequence ID" value="EJF52956.1"/>
    <property type="molecule type" value="Genomic_DNA"/>
</dbReference>
<dbReference type="InterPro" id="IPR052551">
    <property type="entry name" value="UV-DNA_repair_photolyase"/>
</dbReference>
<dbReference type="Gene3D" id="3.40.50.620">
    <property type="entry name" value="HUPs"/>
    <property type="match status" value="1"/>
</dbReference>
<dbReference type="PANTHER" id="PTHR38657:SF1">
    <property type="entry name" value="SLR1343 PROTEIN"/>
    <property type="match status" value="1"/>
</dbReference>
<proteinExistence type="predicted"/>
<dbReference type="Gene3D" id="1.25.40.80">
    <property type="match status" value="1"/>
</dbReference>
<evidence type="ECO:0000313" key="1">
    <source>
        <dbReference type="EMBL" id="EJF52956.1"/>
    </source>
</evidence>
<reference evidence="2" key="1">
    <citation type="journal article" date="2012" name="Stand. Genomic Sci.">
        <title>Permanent draft genome sequence of the gliding predator Saprospira grandis strain Sa g1 (= HR1).</title>
        <authorList>
            <person name="Mavromatis K."/>
            <person name="Chertkov O."/>
            <person name="Lapidus A."/>
            <person name="Nolan M."/>
            <person name="Lucas S."/>
            <person name="Tice H."/>
            <person name="Del Rio T.G."/>
            <person name="Cheng J.F."/>
            <person name="Han C."/>
            <person name="Tapia R."/>
            <person name="Bruce D."/>
            <person name="Goodwin L.A."/>
            <person name="Pitluck S."/>
            <person name="Huntemann M."/>
            <person name="Liolios K."/>
            <person name="Pagani I."/>
            <person name="Ivanova N."/>
            <person name="Mikhailova N."/>
            <person name="Pati A."/>
            <person name="Chen A."/>
            <person name="Palaniappan K."/>
            <person name="Land M."/>
            <person name="Brambilla E.M."/>
            <person name="Rohde M."/>
            <person name="Spring S."/>
            <person name="Goker M."/>
            <person name="Detter J.C."/>
            <person name="Bristow J."/>
            <person name="Eisen J.A."/>
            <person name="Markowitz V."/>
            <person name="Hugenholtz P."/>
            <person name="Kyrpides N.C."/>
            <person name="Klenk H.P."/>
            <person name="Woyke T."/>
        </authorList>
    </citation>
    <scope>NUCLEOTIDE SEQUENCE [LARGE SCALE GENOMIC DNA]</scope>
    <source>
        <strain evidence="2">DSM 2844</strain>
    </source>
</reference>
<dbReference type="RefSeq" id="WP_002658283.1">
    <property type="nucleotide sequence ID" value="NZ_JH719942.1"/>
</dbReference>
<dbReference type="HOGENOM" id="CLU_031632_1_0_10"/>
<sequence length="492" mass="57765">MKIALVFPHQLYEQPAALAGVEQVYLIELPLFFKQYNFHKQKLILHRASMRAYADELRAQGHQLHYIQAFELDHIGDWLSKQNWPKGSQLQFSHPSDDWLLQRLKEGAKTAGVQLKIFENPNFMLSLKALDTAFGKRYFMNDFYINLRKEWNIMLDAEGKPWGEKWNLDAENRKKLPAKQTLPPEYQALEDNYLAEAKAYVKQYFGQNLGKAEPFCYATTRSEARRALALFLKDRMALFGPYEDAISRRGSQLFHSMLSPYINLGLLSPQEVVSAALSAHEEENFPLNSLEGFIRQIMGWREYMRGIYEREGRKERTANFWGFPKRPMPAVFYSGKTGLLPLDHAIQKLKSRAYNHHIERLMLLGNCFLLCEIHPDEVYRWFMEHYIDAYDWVMVPNIYGMSQFADGGLICSKPYISGSNYIRKMSDFPKGDWMAIWDGLYWRFIQKHRAVFLKNYRMAMMVRLWDKMSPEKQAKHLTIAEDWLAQLWATSN</sequence>
<dbReference type="OrthoDB" id="5288100at2"/>
<name>J0XVC4_9BACT</name>
<dbReference type="Gene3D" id="1.10.579.10">
    <property type="entry name" value="DNA Cyclobutane Dipyrimidine Photolyase, subunit A, domain 3"/>
    <property type="match status" value="1"/>
</dbReference>
<dbReference type="AlphaFoldDB" id="J0XVC4"/>
<keyword evidence="1" id="KW-0456">Lyase</keyword>
<dbReference type="InterPro" id="IPR007357">
    <property type="entry name" value="PhrB-like"/>
</dbReference>
<dbReference type="SUPFAM" id="SSF48173">
    <property type="entry name" value="Cryptochrome/photolyase FAD-binding domain"/>
    <property type="match status" value="1"/>
</dbReference>
<dbReference type="Proteomes" id="UP000005113">
    <property type="component" value="Unassembled WGS sequence"/>
</dbReference>
<accession>J0XVC4</accession>
<protein>
    <submittedName>
        <fullName evidence="1">Deoxyribodipyrimidine photolyase-related protein</fullName>
    </submittedName>
</protein>
<dbReference type="PANTHER" id="PTHR38657">
    <property type="entry name" value="SLR1343 PROTEIN"/>
    <property type="match status" value="1"/>
</dbReference>
<dbReference type="GO" id="GO:0016829">
    <property type="term" value="F:lyase activity"/>
    <property type="evidence" value="ECO:0007669"/>
    <property type="project" value="UniProtKB-KW"/>
</dbReference>
<organism evidence="1 2">
    <name type="scientific">Saprospira grandis DSM 2844</name>
    <dbReference type="NCBI Taxonomy" id="694433"/>
    <lineage>
        <taxon>Bacteria</taxon>
        <taxon>Pseudomonadati</taxon>
        <taxon>Bacteroidota</taxon>
        <taxon>Saprospiria</taxon>
        <taxon>Saprospirales</taxon>
        <taxon>Saprospiraceae</taxon>
        <taxon>Saprospira</taxon>
    </lineage>
</organism>
<dbReference type="Pfam" id="PF04244">
    <property type="entry name" value="DPRP"/>
    <property type="match status" value="1"/>
</dbReference>
<dbReference type="InterPro" id="IPR036134">
    <property type="entry name" value="Crypto/Photolyase_FAD-like_sf"/>
</dbReference>
<gene>
    <name evidence="1" type="ORF">SapgrDRAFT_1233</name>
</gene>
<dbReference type="Gene3D" id="1.10.10.1710">
    <property type="entry name" value="Deoxyribodipyrimidine photolyase-related"/>
    <property type="match status" value="1"/>
</dbReference>